<evidence type="ECO:0000256" key="1">
    <source>
        <dbReference type="ARBA" id="ARBA00008791"/>
    </source>
</evidence>
<dbReference type="AlphaFoldDB" id="L7KID2"/>
<evidence type="ECO:0000313" key="4">
    <source>
        <dbReference type="Proteomes" id="UP000010988"/>
    </source>
</evidence>
<dbReference type="InterPro" id="IPR014729">
    <property type="entry name" value="Rossmann-like_a/b/a_fold"/>
</dbReference>
<dbReference type="Pfam" id="PF00582">
    <property type="entry name" value="Usp"/>
    <property type="match status" value="1"/>
</dbReference>
<dbReference type="eggNOG" id="COG0589">
    <property type="taxonomic scope" value="Bacteria"/>
</dbReference>
<keyword evidence="4" id="KW-1185">Reference proteome</keyword>
<gene>
    <name evidence="3" type="ORF">GOACH_06_01320</name>
</gene>
<dbReference type="CDD" id="cd00293">
    <property type="entry name" value="USP-like"/>
    <property type="match status" value="1"/>
</dbReference>
<protein>
    <recommendedName>
        <fullName evidence="2">UspA domain-containing protein</fullName>
    </recommendedName>
</protein>
<comment type="caution">
    <text evidence="3">The sequence shown here is derived from an EMBL/GenBank/DDBJ whole genome shotgun (WGS) entry which is preliminary data.</text>
</comment>
<dbReference type="Gene3D" id="3.40.50.12370">
    <property type="match status" value="1"/>
</dbReference>
<comment type="similarity">
    <text evidence="1">Belongs to the universal stress protein A family.</text>
</comment>
<evidence type="ECO:0000259" key="2">
    <source>
        <dbReference type="Pfam" id="PF00582"/>
    </source>
</evidence>
<dbReference type="PANTHER" id="PTHR46268:SF27">
    <property type="entry name" value="UNIVERSAL STRESS PROTEIN RV2623"/>
    <property type="match status" value="1"/>
</dbReference>
<dbReference type="EMBL" id="BANR01000006">
    <property type="protein sequence ID" value="GAC48635.1"/>
    <property type="molecule type" value="Genomic_DNA"/>
</dbReference>
<proteinExistence type="inferred from homology"/>
<feature type="domain" description="UspA" evidence="2">
    <location>
        <begin position="11"/>
        <end position="138"/>
    </location>
</feature>
<sequence>MSTENPNRLAVGYLATPSGNDGVALASAIAAKTGAALDLICVVQPIPYDGQPGLEQYMERLENQAAEWLSQGASHVPDGIEVRTVVTVNESFTEGLIDVAEQSGASMIIVGGTGDGLFSRHTLGTVSTELLHSSPMPVGLAPRGYARRRNVVIDMLTVAVPTKHSDSDPLPFSIGFAELASIDLRLLSLVSLEIPDADDESLAVRKHQVNVARQLLEETRDHVDAELDIDVLVADGNTLDEALDNLPWDDNDIISVGSGHLGSDNRVFLGPTAARILKWTTAPVIVVPRGTTA</sequence>
<dbReference type="Gene3D" id="3.40.50.620">
    <property type="entry name" value="HUPs"/>
    <property type="match status" value="1"/>
</dbReference>
<evidence type="ECO:0000313" key="3">
    <source>
        <dbReference type="EMBL" id="GAC48635.1"/>
    </source>
</evidence>
<dbReference type="Proteomes" id="UP000010988">
    <property type="component" value="Unassembled WGS sequence"/>
</dbReference>
<dbReference type="SUPFAM" id="SSF52402">
    <property type="entry name" value="Adenine nucleotide alpha hydrolases-like"/>
    <property type="match status" value="2"/>
</dbReference>
<name>L7KID2_9ACTN</name>
<dbReference type="RefSeq" id="WP_005174043.1">
    <property type="nucleotide sequence ID" value="NZ_BANR01000006.1"/>
</dbReference>
<dbReference type="InterPro" id="IPR006016">
    <property type="entry name" value="UspA"/>
</dbReference>
<dbReference type="OrthoDB" id="5242641at2"/>
<organism evidence="3 4">
    <name type="scientific">Gordonia aichiensis NBRC 108223</name>
    <dbReference type="NCBI Taxonomy" id="1220583"/>
    <lineage>
        <taxon>Bacteria</taxon>
        <taxon>Bacillati</taxon>
        <taxon>Actinomycetota</taxon>
        <taxon>Actinomycetes</taxon>
        <taxon>Mycobacteriales</taxon>
        <taxon>Gordoniaceae</taxon>
        <taxon>Gordonia</taxon>
    </lineage>
</organism>
<dbReference type="PANTHER" id="PTHR46268">
    <property type="entry name" value="STRESS RESPONSE PROTEIN NHAX"/>
    <property type="match status" value="1"/>
</dbReference>
<accession>L7KID2</accession>
<dbReference type="STRING" id="1220583.GOACH_06_01320"/>
<reference evidence="3 4" key="1">
    <citation type="submission" date="2012-12" db="EMBL/GenBank/DDBJ databases">
        <title>Whole genome shotgun sequence of Gordonia aichiensis NBRC 108223.</title>
        <authorList>
            <person name="Isaki-Nakamura S."/>
            <person name="Hosoyama A."/>
            <person name="Tsuchikane K."/>
            <person name="Ando Y."/>
            <person name="Baba S."/>
            <person name="Ohji S."/>
            <person name="Hamada M."/>
            <person name="Tamura T."/>
            <person name="Yamazoe A."/>
            <person name="Yamazaki S."/>
            <person name="Fujita N."/>
        </authorList>
    </citation>
    <scope>NUCLEOTIDE SEQUENCE [LARGE SCALE GENOMIC DNA]</scope>
    <source>
        <strain evidence="3 4">NBRC 108223</strain>
    </source>
</reference>